<gene>
    <name evidence="2" type="ORF">PSTG_17936</name>
</gene>
<dbReference type="EMBL" id="AJIL01001253">
    <property type="protein sequence ID" value="KNE88646.1"/>
    <property type="molecule type" value="Genomic_DNA"/>
</dbReference>
<evidence type="ECO:0000313" key="3">
    <source>
        <dbReference type="Proteomes" id="UP000054564"/>
    </source>
</evidence>
<comment type="caution">
    <text evidence="2">The sequence shown here is derived from an EMBL/GenBank/DDBJ whole genome shotgun (WGS) entry which is preliminary data.</text>
</comment>
<dbReference type="InterPro" id="IPR046496">
    <property type="entry name" value="DUF6589"/>
</dbReference>
<dbReference type="AlphaFoldDB" id="A0A0L0UNW1"/>
<proteinExistence type="predicted"/>
<evidence type="ECO:0000313" key="2">
    <source>
        <dbReference type="EMBL" id="KNE88646.1"/>
    </source>
</evidence>
<protein>
    <recommendedName>
        <fullName evidence="1">DUF6589 domain-containing protein</fullName>
    </recommendedName>
</protein>
<dbReference type="STRING" id="1165861.A0A0L0UNW1"/>
<name>A0A0L0UNW1_9BASI</name>
<feature type="domain" description="DUF6589" evidence="1">
    <location>
        <begin position="77"/>
        <end position="434"/>
    </location>
</feature>
<dbReference type="OrthoDB" id="2497276at2759"/>
<organism evidence="2 3">
    <name type="scientific">Puccinia striiformis f. sp. tritici PST-78</name>
    <dbReference type="NCBI Taxonomy" id="1165861"/>
    <lineage>
        <taxon>Eukaryota</taxon>
        <taxon>Fungi</taxon>
        <taxon>Dikarya</taxon>
        <taxon>Basidiomycota</taxon>
        <taxon>Pucciniomycotina</taxon>
        <taxon>Pucciniomycetes</taxon>
        <taxon>Pucciniales</taxon>
        <taxon>Pucciniaceae</taxon>
        <taxon>Puccinia</taxon>
    </lineage>
</organism>
<evidence type="ECO:0000259" key="1">
    <source>
        <dbReference type="Pfam" id="PF20231"/>
    </source>
</evidence>
<dbReference type="Proteomes" id="UP000054564">
    <property type="component" value="Unassembled WGS sequence"/>
</dbReference>
<sequence length="438" mass="49190">MALTQRFSPPVCIDNLDMEERVHMGSVGTQNRMFHGTWGYIHVPSKELLDSLDPEGLTLEAYHQSLKPTASMVIDPVLFLPSSSANDYAAVFKSQITRTLIKYVATPASRIGLCPLDPPTVEQVDHHAPEIHMLRLMDESDNSAEGIGQVMEALQRQSGLEPEEFFGRLQLMEGDLGTAQIFHAMRSLRSPSEHAEHNLNNVTFALGAAHTLWNISQTILLKHLGNTSAMDDLGVWRYLDALGIRPEKVVQKKDFTKMIQAMELVHEATLAHCLREVMGIQESPIEEVLPVIPASTFNDLVNQCYARFCSPEAWKLASARACPKLSNLLIRMHDFSTVVEANRAMKAGDVGRLIRIWTMWSIMTQSLPGLTHYSAYLPRLVLMITKILPPSLAKLMRHSLLVSPSGRPNHFVAKDFLLENHNYWLKFFFNRTGNGSQI</sequence>
<feature type="non-terminal residue" evidence="2">
    <location>
        <position position="438"/>
    </location>
</feature>
<reference evidence="3" key="1">
    <citation type="submission" date="2014-03" db="EMBL/GenBank/DDBJ databases">
        <title>The Genome Sequence of Puccinia striiformis f. sp. tritici PST-78.</title>
        <authorList>
            <consortium name="The Broad Institute Genome Sequencing Platform"/>
            <person name="Cuomo C."/>
            <person name="Hulbert S."/>
            <person name="Chen X."/>
            <person name="Walker B."/>
            <person name="Young S.K."/>
            <person name="Zeng Q."/>
            <person name="Gargeya S."/>
            <person name="Fitzgerald M."/>
            <person name="Haas B."/>
            <person name="Abouelleil A."/>
            <person name="Alvarado L."/>
            <person name="Arachchi H.M."/>
            <person name="Berlin A.M."/>
            <person name="Chapman S.B."/>
            <person name="Goldberg J."/>
            <person name="Griggs A."/>
            <person name="Gujja S."/>
            <person name="Hansen M."/>
            <person name="Howarth C."/>
            <person name="Imamovic A."/>
            <person name="Larimer J."/>
            <person name="McCowan C."/>
            <person name="Montmayeur A."/>
            <person name="Murphy C."/>
            <person name="Neiman D."/>
            <person name="Pearson M."/>
            <person name="Priest M."/>
            <person name="Roberts A."/>
            <person name="Saif S."/>
            <person name="Shea T."/>
            <person name="Sisk P."/>
            <person name="Sykes S."/>
            <person name="Wortman J."/>
            <person name="Nusbaum C."/>
            <person name="Birren B."/>
        </authorList>
    </citation>
    <scope>NUCLEOTIDE SEQUENCE [LARGE SCALE GENOMIC DNA]</scope>
    <source>
        <strain evidence="3">race PST-78</strain>
    </source>
</reference>
<dbReference type="Pfam" id="PF20231">
    <property type="entry name" value="DUF6589"/>
    <property type="match status" value="1"/>
</dbReference>
<keyword evidence="3" id="KW-1185">Reference proteome</keyword>
<accession>A0A0L0UNW1</accession>